<dbReference type="Proteomes" id="UP000266313">
    <property type="component" value="Chromosome"/>
</dbReference>
<accession>A0A250KV10</accession>
<dbReference type="EMBL" id="AP017928">
    <property type="protein sequence ID" value="BBA35422.1"/>
    <property type="molecule type" value="Genomic_DNA"/>
</dbReference>
<dbReference type="KEGG" id="mmai:sS8_3485"/>
<keyword evidence="1" id="KW-1133">Transmembrane helix</keyword>
<reference evidence="2 3" key="1">
    <citation type="submission" date="2016-12" db="EMBL/GenBank/DDBJ databases">
        <title>Genome sequencing of Methylocaldum marinum.</title>
        <authorList>
            <person name="Takeuchi M."/>
            <person name="Kamagata Y."/>
            <person name="Hiraoka S."/>
            <person name="Oshima K."/>
            <person name="Hattori M."/>
            <person name="Iwasaki W."/>
        </authorList>
    </citation>
    <scope>NUCLEOTIDE SEQUENCE [LARGE SCALE GENOMIC DNA]</scope>
    <source>
        <strain evidence="2 3">S8</strain>
    </source>
</reference>
<protein>
    <submittedName>
        <fullName evidence="2">Uncharacterized protein</fullName>
    </submittedName>
</protein>
<proteinExistence type="predicted"/>
<feature type="transmembrane region" description="Helical" evidence="1">
    <location>
        <begin position="63"/>
        <end position="85"/>
    </location>
</feature>
<sequence>MIAALSMVVILAIAVWFYQTAQQLNLPALAWAIGGVVIYYGGFLLWMQVVLRSLLGESFHTHGFWLGIGMDVTSILAGVISASLFRHWVMMKKGRKPFETSF</sequence>
<evidence type="ECO:0000313" key="3">
    <source>
        <dbReference type="Proteomes" id="UP000266313"/>
    </source>
</evidence>
<keyword evidence="1" id="KW-0812">Transmembrane</keyword>
<dbReference type="OrthoDB" id="5569989at2"/>
<organism evidence="2 3">
    <name type="scientific">Methylocaldum marinum</name>
    <dbReference type="NCBI Taxonomy" id="1432792"/>
    <lineage>
        <taxon>Bacteria</taxon>
        <taxon>Pseudomonadati</taxon>
        <taxon>Pseudomonadota</taxon>
        <taxon>Gammaproteobacteria</taxon>
        <taxon>Methylococcales</taxon>
        <taxon>Methylococcaceae</taxon>
        <taxon>Methylocaldum</taxon>
    </lineage>
</organism>
<name>A0A250KV10_9GAMM</name>
<keyword evidence="3" id="KW-1185">Reference proteome</keyword>
<keyword evidence="1" id="KW-0472">Membrane</keyword>
<dbReference type="RefSeq" id="WP_145986576.1">
    <property type="nucleotide sequence ID" value="NZ_AP017928.1"/>
</dbReference>
<gene>
    <name evidence="2" type="ORF">sS8_3485</name>
</gene>
<evidence type="ECO:0000256" key="1">
    <source>
        <dbReference type="SAM" id="Phobius"/>
    </source>
</evidence>
<evidence type="ECO:0000313" key="2">
    <source>
        <dbReference type="EMBL" id="BBA35422.1"/>
    </source>
</evidence>
<dbReference type="AlphaFoldDB" id="A0A250KV10"/>
<feature type="transmembrane region" description="Helical" evidence="1">
    <location>
        <begin position="31"/>
        <end position="51"/>
    </location>
</feature>